<dbReference type="PROSITE" id="PS00063">
    <property type="entry name" value="ALDOKETO_REDUCTASE_3"/>
    <property type="match status" value="1"/>
</dbReference>
<dbReference type="PANTHER" id="PTHR43827:SF13">
    <property type="entry name" value="ALDO_KETO REDUCTASE FAMILY PROTEIN"/>
    <property type="match status" value="1"/>
</dbReference>
<evidence type="ECO:0000259" key="4">
    <source>
        <dbReference type="Pfam" id="PF00248"/>
    </source>
</evidence>
<evidence type="ECO:0000313" key="6">
    <source>
        <dbReference type="Proteomes" id="UP001150569"/>
    </source>
</evidence>
<dbReference type="CDD" id="cd19071">
    <property type="entry name" value="AKR_AKR1-5-like"/>
    <property type="match status" value="1"/>
</dbReference>
<dbReference type="OrthoDB" id="416253at2759"/>
<feature type="domain" description="NADP-dependent oxidoreductase" evidence="4">
    <location>
        <begin position="192"/>
        <end position="255"/>
    </location>
</feature>
<reference evidence="5" key="1">
    <citation type="submission" date="2022-07" db="EMBL/GenBank/DDBJ databases">
        <title>Phylogenomic reconstructions and comparative analyses of Kickxellomycotina fungi.</title>
        <authorList>
            <person name="Reynolds N.K."/>
            <person name="Stajich J.E."/>
            <person name="Barry K."/>
            <person name="Grigoriev I.V."/>
            <person name="Crous P."/>
            <person name="Smith M.E."/>
        </authorList>
    </citation>
    <scope>NUCLEOTIDE SEQUENCE</scope>
    <source>
        <strain evidence="5">RSA 861</strain>
    </source>
</reference>
<dbReference type="Proteomes" id="UP001150569">
    <property type="component" value="Unassembled WGS sequence"/>
</dbReference>
<evidence type="ECO:0000313" key="5">
    <source>
        <dbReference type="EMBL" id="KAJ1925458.1"/>
    </source>
</evidence>
<dbReference type="PRINTS" id="PR00069">
    <property type="entry name" value="ALDKETRDTASE"/>
</dbReference>
<name>A0A9W8AB66_9FUNG</name>
<organism evidence="5 6">
    <name type="scientific">Tieghemiomyces parasiticus</name>
    <dbReference type="NCBI Taxonomy" id="78921"/>
    <lineage>
        <taxon>Eukaryota</taxon>
        <taxon>Fungi</taxon>
        <taxon>Fungi incertae sedis</taxon>
        <taxon>Zoopagomycota</taxon>
        <taxon>Kickxellomycotina</taxon>
        <taxon>Dimargaritomycetes</taxon>
        <taxon>Dimargaritales</taxon>
        <taxon>Dimargaritaceae</taxon>
        <taxon>Tieghemiomyces</taxon>
    </lineage>
</organism>
<dbReference type="PIRSF" id="PIRSF000097">
    <property type="entry name" value="AKR"/>
    <property type="match status" value="1"/>
</dbReference>
<dbReference type="EMBL" id="JANBPT010000222">
    <property type="protein sequence ID" value="KAJ1925458.1"/>
    <property type="molecule type" value="Genomic_DNA"/>
</dbReference>
<dbReference type="PANTHER" id="PTHR43827">
    <property type="entry name" value="2,5-DIKETO-D-GLUCONIC ACID REDUCTASE"/>
    <property type="match status" value="1"/>
</dbReference>
<feature type="domain" description="NADP-dependent oxidoreductase" evidence="4">
    <location>
        <begin position="54"/>
        <end position="178"/>
    </location>
</feature>
<dbReference type="SUPFAM" id="SSF51430">
    <property type="entry name" value="NAD(P)-linked oxidoreductase"/>
    <property type="match status" value="1"/>
</dbReference>
<dbReference type="InterPro" id="IPR018170">
    <property type="entry name" value="Aldo/ket_reductase_CS"/>
</dbReference>
<feature type="active site" description="Proton donor" evidence="1">
    <location>
        <position position="79"/>
    </location>
</feature>
<sequence>MSDGTLPPVVDNHEAAMHWAGQMGSVLGTLQALPPSPAKLPFPIVGYSLYQVPADQRATSLVKKALQLGYRHLDTAAEYYNETETGQGIRESGLPRSELYVTTKLRDNDYGFDPTTVAFNDSLKKLGLDYVDLCLIHSLHGGPRSRLESWRAMEQLHREGRVKSIDVSNYGLNQHDIAVAAYSPLSRGKKSDDPTLTKLATKYNRTWVQILVRWLIQRGYVALVKTVNEARLATSIDVLDFELSDVDMKALDALHEDLHVEPVEVTQFDLTLLHL</sequence>
<feature type="binding site" evidence="2">
    <location>
        <position position="137"/>
    </location>
    <ligand>
        <name>substrate</name>
    </ligand>
</feature>
<proteinExistence type="predicted"/>
<dbReference type="Pfam" id="PF00248">
    <property type="entry name" value="Aldo_ket_red"/>
    <property type="match status" value="2"/>
</dbReference>
<evidence type="ECO:0000256" key="3">
    <source>
        <dbReference type="PIRSR" id="PIRSR000097-3"/>
    </source>
</evidence>
<dbReference type="Gene3D" id="3.20.20.100">
    <property type="entry name" value="NADP-dependent oxidoreductase domain"/>
    <property type="match status" value="2"/>
</dbReference>
<dbReference type="InterPro" id="IPR036812">
    <property type="entry name" value="NAD(P)_OxRdtase_dom_sf"/>
</dbReference>
<dbReference type="InterPro" id="IPR020471">
    <property type="entry name" value="AKR"/>
</dbReference>
<evidence type="ECO:0000256" key="1">
    <source>
        <dbReference type="PIRSR" id="PIRSR000097-1"/>
    </source>
</evidence>
<accession>A0A9W8AB66</accession>
<dbReference type="GO" id="GO:0016491">
    <property type="term" value="F:oxidoreductase activity"/>
    <property type="evidence" value="ECO:0007669"/>
    <property type="project" value="InterPro"/>
</dbReference>
<comment type="caution">
    <text evidence="5">The sequence shown here is derived from an EMBL/GenBank/DDBJ whole genome shotgun (WGS) entry which is preliminary data.</text>
</comment>
<dbReference type="AlphaFoldDB" id="A0A9W8AB66"/>
<feature type="site" description="Lowers pKa of active site Tyr" evidence="3">
    <location>
        <position position="104"/>
    </location>
</feature>
<dbReference type="InterPro" id="IPR023210">
    <property type="entry name" value="NADP_OxRdtase_dom"/>
</dbReference>
<protein>
    <recommendedName>
        <fullName evidence="4">NADP-dependent oxidoreductase domain-containing protein</fullName>
    </recommendedName>
</protein>
<keyword evidence="6" id="KW-1185">Reference proteome</keyword>
<evidence type="ECO:0000256" key="2">
    <source>
        <dbReference type="PIRSR" id="PIRSR000097-2"/>
    </source>
</evidence>
<gene>
    <name evidence="5" type="ORF">IWQ60_004539</name>
</gene>